<dbReference type="InterPro" id="IPR055411">
    <property type="entry name" value="LRR_FXL15/At3g58940/PEG3-like"/>
</dbReference>
<comment type="caution">
    <text evidence="2">The sequence shown here is derived from an EMBL/GenBank/DDBJ whole genome shotgun (WGS) entry which is preliminary data.</text>
</comment>
<dbReference type="PROSITE" id="PS50181">
    <property type="entry name" value="FBOX"/>
    <property type="match status" value="1"/>
</dbReference>
<dbReference type="Pfam" id="PF24758">
    <property type="entry name" value="LRR_At5g56370"/>
    <property type="match status" value="1"/>
</dbReference>
<dbReference type="Pfam" id="PF00646">
    <property type="entry name" value="F-box"/>
    <property type="match status" value="1"/>
</dbReference>
<dbReference type="InterPro" id="IPR032675">
    <property type="entry name" value="LRR_dom_sf"/>
</dbReference>
<protein>
    <recommendedName>
        <fullName evidence="1">F-box domain-containing protein</fullName>
    </recommendedName>
</protein>
<dbReference type="SUPFAM" id="SSF52047">
    <property type="entry name" value="RNI-like"/>
    <property type="match status" value="1"/>
</dbReference>
<proteinExistence type="predicted"/>
<dbReference type="AlphaFoldDB" id="A0AAV8BSP0"/>
<accession>A0AAV8BSP0</accession>
<organism evidence="2 3">
    <name type="scientific">Rhynchospora pubera</name>
    <dbReference type="NCBI Taxonomy" id="906938"/>
    <lineage>
        <taxon>Eukaryota</taxon>
        <taxon>Viridiplantae</taxon>
        <taxon>Streptophyta</taxon>
        <taxon>Embryophyta</taxon>
        <taxon>Tracheophyta</taxon>
        <taxon>Spermatophyta</taxon>
        <taxon>Magnoliopsida</taxon>
        <taxon>Liliopsida</taxon>
        <taxon>Poales</taxon>
        <taxon>Cyperaceae</taxon>
        <taxon>Cyperoideae</taxon>
        <taxon>Rhynchosporeae</taxon>
        <taxon>Rhynchospora</taxon>
    </lineage>
</organism>
<evidence type="ECO:0000313" key="2">
    <source>
        <dbReference type="EMBL" id="KAJ4745512.1"/>
    </source>
</evidence>
<dbReference type="Proteomes" id="UP001140206">
    <property type="component" value="Chromosome 5"/>
</dbReference>
<dbReference type="InterPro" id="IPR053197">
    <property type="entry name" value="F-box_SCFL_complex_component"/>
</dbReference>
<dbReference type="InterPro" id="IPR053781">
    <property type="entry name" value="F-box_AtFBL13-like"/>
</dbReference>
<dbReference type="PANTHER" id="PTHR34223:SF51">
    <property type="entry name" value="OS06G0556300 PROTEIN"/>
    <property type="match status" value="1"/>
</dbReference>
<dbReference type="InterPro" id="IPR001810">
    <property type="entry name" value="F-box_dom"/>
</dbReference>
<dbReference type="CDD" id="cd22160">
    <property type="entry name" value="F-box_AtFBL13-like"/>
    <property type="match status" value="1"/>
</dbReference>
<dbReference type="InterPro" id="IPR036047">
    <property type="entry name" value="F-box-like_dom_sf"/>
</dbReference>
<dbReference type="EMBL" id="JAMFTS010000005">
    <property type="protein sequence ID" value="KAJ4745512.1"/>
    <property type="molecule type" value="Genomic_DNA"/>
</dbReference>
<name>A0AAV8BSP0_9POAL</name>
<sequence length="412" mass="48190">MERGSTSDPKRTPDFDYISNMPDPILHRILSLLETHEAVRTCILSKRWTTLWTSLSSLSFNVLHFHKGEPFHEVRGSRWDGYDPMSYWSKPKREKYWSQIRMKEKEEAVFSQFVSMVLNRREPYDLDKFHLKCRDAVSCLTDEFVEEWIHYAMMHNVHELHFSTRLRDFFPTCFFDCSSLEKLHLEFHLDDHLYGSEGDEIINLPNLKELYLIGVILDADLSRLFLGCPALEDLCLEDCPFENFQMSSNMIKHLTIIFSDYKKFDFIEIENFVLRICAPSLTSLSFIGQPEVFWNIIFESTISLIQLHLEFDTAKHQQWLMSSSDEDENPWEQFLAISSIKDLEITGHICLDLLEKQIPELSVFTNLESFSTGGSTSNVYSSLAPLKKLQIAFRRTIHYLPATILWPLSPLS</sequence>
<gene>
    <name evidence="2" type="ORF">LUZ62_079917</name>
</gene>
<dbReference type="SUPFAM" id="SSF81383">
    <property type="entry name" value="F-box domain"/>
    <property type="match status" value="1"/>
</dbReference>
<evidence type="ECO:0000259" key="1">
    <source>
        <dbReference type="PROSITE" id="PS50181"/>
    </source>
</evidence>
<evidence type="ECO:0000313" key="3">
    <source>
        <dbReference type="Proteomes" id="UP001140206"/>
    </source>
</evidence>
<dbReference type="Gene3D" id="3.80.10.10">
    <property type="entry name" value="Ribonuclease Inhibitor"/>
    <property type="match status" value="1"/>
</dbReference>
<dbReference type="PANTHER" id="PTHR34223">
    <property type="entry name" value="OS11G0201299 PROTEIN"/>
    <property type="match status" value="1"/>
</dbReference>
<reference evidence="2" key="1">
    <citation type="submission" date="2022-08" db="EMBL/GenBank/DDBJ databases">
        <authorList>
            <person name="Marques A."/>
        </authorList>
    </citation>
    <scope>NUCLEOTIDE SEQUENCE</scope>
    <source>
        <strain evidence="2">RhyPub2mFocal</strain>
        <tissue evidence="2">Leaves</tissue>
    </source>
</reference>
<keyword evidence="3" id="KW-1185">Reference proteome</keyword>
<feature type="domain" description="F-box" evidence="1">
    <location>
        <begin position="15"/>
        <end position="63"/>
    </location>
</feature>